<keyword evidence="4" id="KW-1185">Reference proteome</keyword>
<evidence type="ECO:0000313" key="4">
    <source>
        <dbReference type="Proteomes" id="UP000006174"/>
    </source>
</evidence>
<dbReference type="InterPro" id="IPR036527">
    <property type="entry name" value="SCP2_sterol-bd_dom_sf"/>
</dbReference>
<dbReference type="SUPFAM" id="SSF55718">
    <property type="entry name" value="SCP-like"/>
    <property type="match status" value="1"/>
</dbReference>
<dbReference type="Gene3D" id="3.30.1050.10">
    <property type="entry name" value="SCP2 sterol-binding domain"/>
    <property type="match status" value="1"/>
</dbReference>
<feature type="compositionally biased region" description="Polar residues" evidence="1">
    <location>
        <begin position="20"/>
        <end position="32"/>
    </location>
</feature>
<evidence type="ECO:0000313" key="3">
    <source>
        <dbReference type="EMBL" id="CCF53131.1"/>
    </source>
</evidence>
<accession>I2G1T8</accession>
<dbReference type="EMBL" id="CAGI01000180">
    <property type="protein sequence ID" value="CCF53131.1"/>
    <property type="molecule type" value="Genomic_DNA"/>
</dbReference>
<gene>
    <name evidence="3" type="ORF">UHOR_02938</name>
</gene>
<dbReference type="STRING" id="1128400.I2G1T8"/>
<sequence length="79" mass="8583">MTLRASLQHRIADDYRNGRAKSSSPAPTSSNAEAYEGKTKGKADVNSQKAFMSGKLKVKGNIMLTTKIDNVLKSQKAKL</sequence>
<evidence type="ECO:0000259" key="2">
    <source>
        <dbReference type="Pfam" id="PF02036"/>
    </source>
</evidence>
<feature type="region of interest" description="Disordered" evidence="1">
    <location>
        <begin position="1"/>
        <end position="43"/>
    </location>
</feature>
<dbReference type="InterPro" id="IPR003033">
    <property type="entry name" value="SCP2_sterol-bd_dom"/>
</dbReference>
<evidence type="ECO:0000256" key="1">
    <source>
        <dbReference type="SAM" id="MobiDB-lite"/>
    </source>
</evidence>
<dbReference type="Pfam" id="PF02036">
    <property type="entry name" value="SCP2"/>
    <property type="match status" value="1"/>
</dbReference>
<comment type="caution">
    <text evidence="3">The sequence shown here is derived from an EMBL/GenBank/DDBJ whole genome shotgun (WGS) entry which is preliminary data.</text>
</comment>
<name>I2G1T8_USTHO</name>
<proteinExistence type="predicted"/>
<reference evidence="3 4" key="1">
    <citation type="journal article" date="2012" name="Plant Cell">
        <title>Genome comparison of barley and maize smut fungi reveals targeted loss of RNA silencing components and species-specific presence of transposable elements.</title>
        <authorList>
            <person name="Laurie J.D."/>
            <person name="Ali S."/>
            <person name="Linning R."/>
            <person name="Mannhaupt G."/>
            <person name="Wong P."/>
            <person name="Gueldener U."/>
            <person name="Muensterkoetter M."/>
            <person name="Moore R."/>
            <person name="Kahmann R."/>
            <person name="Bakkeren G."/>
            <person name="Schirawski J."/>
        </authorList>
    </citation>
    <scope>NUCLEOTIDE SEQUENCE [LARGE SCALE GENOMIC DNA]</scope>
    <source>
        <strain evidence="4">Uh4875-4</strain>
    </source>
</reference>
<protein>
    <recommendedName>
        <fullName evidence="2">SCP2 domain-containing protein</fullName>
    </recommendedName>
</protein>
<feature type="domain" description="SCP2" evidence="2">
    <location>
        <begin position="45"/>
        <end position="73"/>
    </location>
</feature>
<organism evidence="3 4">
    <name type="scientific">Ustilago hordei</name>
    <name type="common">Barley covered smut fungus</name>
    <dbReference type="NCBI Taxonomy" id="120017"/>
    <lineage>
        <taxon>Eukaryota</taxon>
        <taxon>Fungi</taxon>
        <taxon>Dikarya</taxon>
        <taxon>Basidiomycota</taxon>
        <taxon>Ustilaginomycotina</taxon>
        <taxon>Ustilaginomycetes</taxon>
        <taxon>Ustilaginales</taxon>
        <taxon>Ustilaginaceae</taxon>
        <taxon>Ustilago</taxon>
    </lineage>
</organism>
<dbReference type="Proteomes" id="UP000006174">
    <property type="component" value="Unassembled WGS sequence"/>
</dbReference>
<dbReference type="HOGENOM" id="CLU_2607815_0_0_1"/>
<dbReference type="AlphaFoldDB" id="I2G1T8"/>